<dbReference type="InterPro" id="IPR022409">
    <property type="entry name" value="PKD/Chitinase_dom"/>
</dbReference>
<dbReference type="eggNOG" id="COG3291">
    <property type="taxonomic scope" value="Bacteria"/>
</dbReference>
<dbReference type="PROSITE" id="PS00136">
    <property type="entry name" value="SUBTILASE_ASP"/>
    <property type="match status" value="1"/>
</dbReference>
<organism evidence="11 12">
    <name type="scientific">Shewanella violacea (strain JCM 10179 / CIP 106290 / LMG 19151 / DSS12)</name>
    <dbReference type="NCBI Taxonomy" id="637905"/>
    <lineage>
        <taxon>Bacteria</taxon>
        <taxon>Pseudomonadati</taxon>
        <taxon>Pseudomonadota</taxon>
        <taxon>Gammaproteobacteria</taxon>
        <taxon>Alteromonadales</taxon>
        <taxon>Shewanellaceae</taxon>
        <taxon>Shewanella</taxon>
    </lineage>
</organism>
<dbReference type="PRINTS" id="PR00723">
    <property type="entry name" value="SUBTILISIN"/>
</dbReference>
<dbReference type="HOGENOM" id="CLU_008655_0_0_6"/>
<keyword evidence="12" id="KW-1185">Reference proteome</keyword>
<dbReference type="PANTHER" id="PTHR43399:SF4">
    <property type="entry name" value="CELL WALL-ASSOCIATED PROTEASE"/>
    <property type="match status" value="1"/>
</dbReference>
<keyword evidence="8" id="KW-0732">Signal</keyword>
<evidence type="ECO:0000259" key="10">
    <source>
        <dbReference type="PROSITE" id="PS51829"/>
    </source>
</evidence>
<protein>
    <submittedName>
        <fullName evidence="11">Serine protease, subtilase family</fullName>
    </submittedName>
</protein>
<dbReference type="Pfam" id="PF00082">
    <property type="entry name" value="Peptidase_S8"/>
    <property type="match status" value="1"/>
</dbReference>
<keyword evidence="4 6" id="KW-0720">Serine protease</keyword>
<dbReference type="InterPro" id="IPR022398">
    <property type="entry name" value="Peptidase_S8_His-AS"/>
</dbReference>
<evidence type="ECO:0000256" key="7">
    <source>
        <dbReference type="RuleBase" id="RU003355"/>
    </source>
</evidence>
<dbReference type="Pfam" id="PF22148">
    <property type="entry name" value="Fervidolysin_NPro-like"/>
    <property type="match status" value="1"/>
</dbReference>
<dbReference type="eggNOG" id="COG4935">
    <property type="taxonomic scope" value="Bacteria"/>
</dbReference>
<dbReference type="InterPro" id="IPR015500">
    <property type="entry name" value="Peptidase_S8_subtilisin-rel"/>
</dbReference>
<feature type="signal peptide" evidence="8">
    <location>
        <begin position="1"/>
        <end position="36"/>
    </location>
</feature>
<name>D4ZCE5_SHEVD</name>
<evidence type="ECO:0000256" key="1">
    <source>
        <dbReference type="ARBA" id="ARBA00011073"/>
    </source>
</evidence>
<gene>
    <name evidence="11" type="ordered locus">SVI_3719</name>
</gene>
<dbReference type="KEGG" id="svo:SVI_3719"/>
<dbReference type="Gene3D" id="2.60.40.10">
    <property type="entry name" value="Immunoglobulins"/>
    <property type="match status" value="1"/>
</dbReference>
<dbReference type="InterPro" id="IPR008979">
    <property type="entry name" value="Galactose-bd-like_sf"/>
</dbReference>
<proteinExistence type="inferred from homology"/>
<dbReference type="InterPro" id="IPR054399">
    <property type="entry name" value="Fervidolysin-like_N_prodom"/>
</dbReference>
<dbReference type="eggNOG" id="COG1404">
    <property type="taxonomic scope" value="Bacteria"/>
</dbReference>
<dbReference type="InterPro" id="IPR000601">
    <property type="entry name" value="PKD_dom"/>
</dbReference>
<evidence type="ECO:0000313" key="11">
    <source>
        <dbReference type="EMBL" id="BAJ03690.1"/>
    </source>
</evidence>
<dbReference type="GO" id="GO:0006508">
    <property type="term" value="P:proteolysis"/>
    <property type="evidence" value="ECO:0007669"/>
    <property type="project" value="UniProtKB-KW"/>
</dbReference>
<dbReference type="Pfam" id="PF18911">
    <property type="entry name" value="PKD_4"/>
    <property type="match status" value="1"/>
</dbReference>
<keyword evidence="2 6" id="KW-0645">Protease</keyword>
<dbReference type="PROSITE" id="PS51829">
    <property type="entry name" value="P_HOMO_B"/>
    <property type="match status" value="1"/>
</dbReference>
<evidence type="ECO:0000313" key="12">
    <source>
        <dbReference type="Proteomes" id="UP000002350"/>
    </source>
</evidence>
<reference evidence="12" key="1">
    <citation type="journal article" date="2010" name="Mol. Biosyst.">
        <title>Complete genome sequence and comparative analysis of Shewanella violacea, a psychrophilic and piezophilic bacterium from deep sea floor sediments.</title>
        <authorList>
            <person name="Aono E."/>
            <person name="Baba T."/>
            <person name="Ara T."/>
            <person name="Nishi T."/>
            <person name="Nakamichi T."/>
            <person name="Inamoto E."/>
            <person name="Toyonaga H."/>
            <person name="Hasegawa M."/>
            <person name="Takai Y."/>
            <person name="Okumura Y."/>
            <person name="Baba M."/>
            <person name="Tomita M."/>
            <person name="Kato C."/>
            <person name="Oshima T."/>
            <person name="Nakasone K."/>
            <person name="Mori H."/>
        </authorList>
    </citation>
    <scope>NUCLEOTIDE SEQUENCE [LARGE SCALE GENOMIC DNA]</scope>
    <source>
        <strain evidence="12">JCM 10179 / CIP 106290 / LMG 19151 / DSS12</strain>
    </source>
</reference>
<dbReference type="Gene3D" id="3.40.50.200">
    <property type="entry name" value="Peptidase S8/S53 domain"/>
    <property type="match status" value="1"/>
</dbReference>
<dbReference type="InterPro" id="IPR034204">
    <property type="entry name" value="PfSUB1-like_cat_dom"/>
</dbReference>
<evidence type="ECO:0000256" key="2">
    <source>
        <dbReference type="ARBA" id="ARBA00022670"/>
    </source>
</evidence>
<dbReference type="PROSITE" id="PS00138">
    <property type="entry name" value="SUBTILASE_SER"/>
    <property type="match status" value="1"/>
</dbReference>
<sequence length="848" mass="88322">MGNFKGLIGNQFMLNKLSPLAIAIAGVMAVSAPVQAKSISNHEYVKDSILVVYKDNTTKSERLSAQRLVRGSIRDLNADGIDDKFSRLLDGRLAKLSLRSGANIDEAIKVISKHPAVKYAEPNYVIKAIGTPDDPDFVSLWGMNNTGQDGGTADADIDAVEAWDITTGDTSVVVGVIDTGVDYNHEDLQGNIWTNPNEIPGNGIDDDGNGVIDDIHGYSAINDNGDPMDGNGHGTHVSGTIGAKGNNGIGVVGVNWDVSIVGCQFLDASGSGSTAGAIACIDYLTDLKINHGVDIKATNNSWGGGGFSQALKDSIDSAGDAGILFFAAAGNGASDNDATPSYPASYDSDAVMAIASTDRNDNMSGFSQWGLTSVDMGAPGSSILSTTPGNSYSTYSGTSMATPHMTGAAALVWSINPDLSLAEMKQLLMDSGDVNADLTGKTVAGTRLNVATALDMADPSPSYRFTATPVSQTVEAGSATSYDFSVGSVAGWDDTVALTVAVSPALAGVTLSTDTVMAGNMFTVDVMTADNAAWGDYTITVSGDDGMIQKDKSVSLTVLPQGLEDFTYRNDSSVDIPDNDAAGITSTIEIIDVVQIFGVNADVNITHTWSGDLLVTLTSPAGTEVVLSNRAGGSANDIIKSWDLSDFNGEMLAGTWTLFVSDNVSADTGTLNSWGMVVSGVGDAAPAAPVASFDYSVDSLNVVFTNTSTDANDDIVSYSWNFGDGSASADMSPNYVYAAAGTYSVSMTVTDADGNEDMAMLDVEVFEHSITSAVTRAKVSRRGSALVDLTWGGASGESVSIYRDGVMIKTTANDGRYRDRFTDAPASVEYKICETSTSLCSDPITAQF</sequence>
<evidence type="ECO:0000256" key="3">
    <source>
        <dbReference type="ARBA" id="ARBA00022801"/>
    </source>
</evidence>
<dbReference type="CDD" id="cd00146">
    <property type="entry name" value="PKD"/>
    <property type="match status" value="1"/>
</dbReference>
<evidence type="ECO:0000256" key="8">
    <source>
        <dbReference type="SAM" id="SignalP"/>
    </source>
</evidence>
<dbReference type="Gene3D" id="2.60.120.260">
    <property type="entry name" value="Galactose-binding domain-like"/>
    <property type="match status" value="1"/>
</dbReference>
<feature type="active site" description="Charge relay system" evidence="5 6">
    <location>
        <position position="233"/>
    </location>
</feature>
<dbReference type="PROSITE" id="PS00137">
    <property type="entry name" value="SUBTILASE_HIS"/>
    <property type="match status" value="1"/>
</dbReference>
<dbReference type="InterPro" id="IPR035986">
    <property type="entry name" value="PKD_dom_sf"/>
</dbReference>
<comment type="similarity">
    <text evidence="1 6 7">Belongs to the peptidase S8 family.</text>
</comment>
<dbReference type="PROSITE" id="PS51892">
    <property type="entry name" value="SUBTILASE"/>
    <property type="match status" value="1"/>
</dbReference>
<dbReference type="SUPFAM" id="SSF49299">
    <property type="entry name" value="PKD domain"/>
    <property type="match status" value="1"/>
</dbReference>
<dbReference type="InterPro" id="IPR036852">
    <property type="entry name" value="Peptidase_S8/S53_dom_sf"/>
</dbReference>
<dbReference type="SMART" id="SM00089">
    <property type="entry name" value="PKD"/>
    <property type="match status" value="1"/>
</dbReference>
<dbReference type="SUPFAM" id="SSF49785">
    <property type="entry name" value="Galactose-binding domain-like"/>
    <property type="match status" value="1"/>
</dbReference>
<dbReference type="InterPro" id="IPR002884">
    <property type="entry name" value="P_dom"/>
</dbReference>
<dbReference type="Proteomes" id="UP000002350">
    <property type="component" value="Chromosome"/>
</dbReference>
<feature type="active site" description="Charge relay system" evidence="5 6">
    <location>
        <position position="399"/>
    </location>
</feature>
<dbReference type="InterPro" id="IPR023828">
    <property type="entry name" value="Peptidase_S8_Ser-AS"/>
</dbReference>
<dbReference type="EMBL" id="AP011177">
    <property type="protein sequence ID" value="BAJ03690.1"/>
    <property type="molecule type" value="Genomic_DNA"/>
</dbReference>
<evidence type="ECO:0000259" key="9">
    <source>
        <dbReference type="PROSITE" id="PS50093"/>
    </source>
</evidence>
<dbReference type="InterPro" id="IPR023827">
    <property type="entry name" value="Peptidase_S8_Asp-AS"/>
</dbReference>
<dbReference type="AlphaFoldDB" id="D4ZCE5"/>
<keyword evidence="3 6" id="KW-0378">Hydrolase</keyword>
<dbReference type="STRING" id="637905.SVI_3719"/>
<dbReference type="GO" id="GO:0004252">
    <property type="term" value="F:serine-type endopeptidase activity"/>
    <property type="evidence" value="ECO:0007669"/>
    <property type="project" value="UniProtKB-UniRule"/>
</dbReference>
<dbReference type="CDD" id="cd07473">
    <property type="entry name" value="Peptidases_S8_Subtilisin_like"/>
    <property type="match status" value="1"/>
</dbReference>
<evidence type="ECO:0000256" key="5">
    <source>
        <dbReference type="PIRSR" id="PIRSR615500-1"/>
    </source>
</evidence>
<dbReference type="SUPFAM" id="SSF52743">
    <property type="entry name" value="Subtilisin-like"/>
    <property type="match status" value="1"/>
</dbReference>
<dbReference type="PANTHER" id="PTHR43399">
    <property type="entry name" value="SUBTILISIN-RELATED"/>
    <property type="match status" value="1"/>
</dbReference>
<dbReference type="InterPro" id="IPR000209">
    <property type="entry name" value="Peptidase_S8/S53_dom"/>
</dbReference>
<evidence type="ECO:0000256" key="6">
    <source>
        <dbReference type="PROSITE-ProRule" id="PRU01240"/>
    </source>
</evidence>
<feature type="chain" id="PRO_5003068602" evidence="8">
    <location>
        <begin position="37"/>
        <end position="848"/>
    </location>
</feature>
<dbReference type="Pfam" id="PF01483">
    <property type="entry name" value="P_proprotein"/>
    <property type="match status" value="1"/>
</dbReference>
<dbReference type="InterPro" id="IPR013783">
    <property type="entry name" value="Ig-like_fold"/>
</dbReference>
<feature type="domain" description="PKD" evidence="9">
    <location>
        <begin position="685"/>
        <end position="765"/>
    </location>
</feature>
<feature type="active site" description="Charge relay system" evidence="5 6">
    <location>
        <position position="178"/>
    </location>
</feature>
<dbReference type="InterPro" id="IPR051048">
    <property type="entry name" value="Peptidase_S8/S53_subtilisin"/>
</dbReference>
<accession>D4ZCE5</accession>
<evidence type="ECO:0000256" key="4">
    <source>
        <dbReference type="ARBA" id="ARBA00022825"/>
    </source>
</evidence>
<feature type="domain" description="P/Homo B" evidence="10">
    <location>
        <begin position="558"/>
        <end position="686"/>
    </location>
</feature>
<dbReference type="PROSITE" id="PS50093">
    <property type="entry name" value="PKD"/>
    <property type="match status" value="1"/>
</dbReference>